<dbReference type="PROSITE" id="PS00600">
    <property type="entry name" value="AA_TRANSFER_CLASS_3"/>
    <property type="match status" value="1"/>
</dbReference>
<dbReference type="InterPro" id="IPR015422">
    <property type="entry name" value="PyrdxlP-dep_Trfase_small"/>
</dbReference>
<evidence type="ECO:0000313" key="4">
    <source>
        <dbReference type="EMBL" id="GLC27638.1"/>
    </source>
</evidence>
<dbReference type="Gene3D" id="3.90.1150.10">
    <property type="entry name" value="Aspartate Aminotransferase, domain 1"/>
    <property type="match status" value="1"/>
</dbReference>
<reference evidence="4" key="1">
    <citation type="submission" date="2022-08" db="EMBL/GenBank/DDBJ databases">
        <title>Draft genome sequencing of Roseisolibacter agri AW1220.</title>
        <authorList>
            <person name="Tobiishi Y."/>
            <person name="Tonouchi A."/>
        </authorList>
    </citation>
    <scope>NUCLEOTIDE SEQUENCE</scope>
    <source>
        <strain evidence="4">AW1220</strain>
    </source>
</reference>
<protein>
    <submittedName>
        <fullName evidence="4">Aminotransferase class III</fullName>
    </submittedName>
</protein>
<dbReference type="Gene3D" id="3.40.640.10">
    <property type="entry name" value="Type I PLP-dependent aspartate aminotransferase-like (Major domain)"/>
    <property type="match status" value="1"/>
</dbReference>
<dbReference type="AlphaFoldDB" id="A0AA37QKV0"/>
<comment type="cofactor">
    <cofactor evidence="1">
        <name>pyridoxal 5'-phosphate</name>
        <dbReference type="ChEBI" id="CHEBI:597326"/>
    </cofactor>
</comment>
<dbReference type="Pfam" id="PF00202">
    <property type="entry name" value="Aminotran_3"/>
    <property type="match status" value="2"/>
</dbReference>
<evidence type="ECO:0000313" key="5">
    <source>
        <dbReference type="Proteomes" id="UP001161325"/>
    </source>
</evidence>
<dbReference type="GO" id="GO:0008483">
    <property type="term" value="F:transaminase activity"/>
    <property type="evidence" value="ECO:0007669"/>
    <property type="project" value="UniProtKB-KW"/>
</dbReference>
<dbReference type="InterPro" id="IPR049704">
    <property type="entry name" value="Aminotrans_3_PPA_site"/>
</dbReference>
<keyword evidence="4" id="KW-0808">Transferase</keyword>
<dbReference type="InterPro" id="IPR015424">
    <property type="entry name" value="PyrdxlP-dep_Trfase"/>
</dbReference>
<dbReference type="Proteomes" id="UP001161325">
    <property type="component" value="Unassembled WGS sequence"/>
</dbReference>
<dbReference type="PANTHER" id="PTHR43713:SF3">
    <property type="entry name" value="GLUTAMATE-1-SEMIALDEHYDE 2,1-AMINOMUTASE 1, CHLOROPLASTIC-RELATED"/>
    <property type="match status" value="1"/>
</dbReference>
<organism evidence="4 5">
    <name type="scientific">Roseisolibacter agri</name>
    <dbReference type="NCBI Taxonomy" id="2014610"/>
    <lineage>
        <taxon>Bacteria</taxon>
        <taxon>Pseudomonadati</taxon>
        <taxon>Gemmatimonadota</taxon>
        <taxon>Gemmatimonadia</taxon>
        <taxon>Gemmatimonadales</taxon>
        <taxon>Gemmatimonadaceae</taxon>
        <taxon>Roseisolibacter</taxon>
    </lineage>
</organism>
<accession>A0AA37QKV0</accession>
<keyword evidence="5" id="KW-1185">Reference proteome</keyword>
<dbReference type="InterPro" id="IPR015421">
    <property type="entry name" value="PyrdxlP-dep_Trfase_major"/>
</dbReference>
<proteinExistence type="inferred from homology"/>
<dbReference type="RefSeq" id="WP_284352074.1">
    <property type="nucleotide sequence ID" value="NZ_BRXS01000006.1"/>
</dbReference>
<comment type="caution">
    <text evidence="4">The sequence shown here is derived from an EMBL/GenBank/DDBJ whole genome shotgun (WGS) entry which is preliminary data.</text>
</comment>
<name>A0AA37QKV0_9BACT</name>
<gene>
    <name evidence="4" type="ORF">rosag_41510</name>
</gene>
<keyword evidence="2 3" id="KW-0663">Pyridoxal phosphate</keyword>
<dbReference type="SUPFAM" id="SSF53383">
    <property type="entry name" value="PLP-dependent transferases"/>
    <property type="match status" value="1"/>
</dbReference>
<evidence type="ECO:0000256" key="1">
    <source>
        <dbReference type="ARBA" id="ARBA00001933"/>
    </source>
</evidence>
<evidence type="ECO:0000256" key="2">
    <source>
        <dbReference type="ARBA" id="ARBA00022898"/>
    </source>
</evidence>
<dbReference type="PANTHER" id="PTHR43713">
    <property type="entry name" value="GLUTAMATE-1-SEMIALDEHYDE 2,1-AMINOMUTASE"/>
    <property type="match status" value="1"/>
</dbReference>
<evidence type="ECO:0000256" key="3">
    <source>
        <dbReference type="RuleBase" id="RU003560"/>
    </source>
</evidence>
<dbReference type="EMBL" id="BRXS01000006">
    <property type="protein sequence ID" value="GLC27638.1"/>
    <property type="molecule type" value="Genomic_DNA"/>
</dbReference>
<keyword evidence="4" id="KW-0032">Aminotransferase</keyword>
<sequence>MSASDDWRRRASAVVAADASTGSKRPMALYGPTSDEGAPVHYVRASGCRVTTVDGRTLVDLTSALGSVALGYAEPEVTQRVHEAAAAGHVAGLTHASEVTLAERLVDLIPCADRVLFLKTGAEAVAAAVRLARAYTGRDVVVGSGYFGWLDWWSTGPGVTAGASADFVGVPFDDVPALEAAVDAASGRLAAIVLEPVVERLPSATWLRAARRLCDRSGAVLVFDEVKTGCRLHVGGFQATGDAGDVVPDLATFGKALANGYPLAAVVGRRDVMAAARRAWISSTLASEATALAAAHAVLDRHAREDVCARLRLHGEALCDTVREAMAECAVREVTLMGLPQMWFLRFGGDADVSTRREARFLDATRAAGVLFKRGAYNYPTLAHDATIDDAVARAAHVGFAAVRQLDDSEGR</sequence>
<dbReference type="GO" id="GO:0030170">
    <property type="term" value="F:pyridoxal phosphate binding"/>
    <property type="evidence" value="ECO:0007669"/>
    <property type="project" value="InterPro"/>
</dbReference>
<dbReference type="InterPro" id="IPR005814">
    <property type="entry name" value="Aminotrans_3"/>
</dbReference>
<comment type="similarity">
    <text evidence="3">Belongs to the class-III pyridoxal-phosphate-dependent aminotransferase family.</text>
</comment>